<evidence type="ECO:0000313" key="3">
    <source>
        <dbReference type="EMBL" id="GII96588.1"/>
    </source>
</evidence>
<evidence type="ECO:0000256" key="2">
    <source>
        <dbReference type="SAM" id="MobiDB-lite"/>
    </source>
</evidence>
<dbReference type="Proteomes" id="UP000606172">
    <property type="component" value="Unassembled WGS sequence"/>
</dbReference>
<gene>
    <name evidence="3" type="ORF">Ssi02_68190</name>
</gene>
<evidence type="ECO:0000256" key="1">
    <source>
        <dbReference type="SAM" id="Coils"/>
    </source>
</evidence>
<dbReference type="GO" id="GO:0055070">
    <property type="term" value="P:copper ion homeostasis"/>
    <property type="evidence" value="ECO:0007669"/>
    <property type="project" value="InterPro"/>
</dbReference>
<dbReference type="AlphaFoldDB" id="A0A919VAN4"/>
<proteinExistence type="predicted"/>
<feature type="coiled-coil region" evidence="1">
    <location>
        <begin position="33"/>
        <end position="61"/>
    </location>
</feature>
<dbReference type="RefSeq" id="WP_204031580.1">
    <property type="nucleotide sequence ID" value="NZ_BOOW01000046.1"/>
</dbReference>
<feature type="region of interest" description="Disordered" evidence="2">
    <location>
        <begin position="296"/>
        <end position="325"/>
    </location>
</feature>
<accession>A0A919VAN4</accession>
<evidence type="ECO:0008006" key="5">
    <source>
        <dbReference type="Google" id="ProtNLM"/>
    </source>
</evidence>
<keyword evidence="1" id="KW-0175">Coiled coil</keyword>
<dbReference type="InterPro" id="IPR021522">
    <property type="entry name" value="MctB"/>
</dbReference>
<organism evidence="3 4">
    <name type="scientific">Sinosporangium siamense</name>
    <dbReference type="NCBI Taxonomy" id="1367973"/>
    <lineage>
        <taxon>Bacteria</taxon>
        <taxon>Bacillati</taxon>
        <taxon>Actinomycetota</taxon>
        <taxon>Actinomycetes</taxon>
        <taxon>Streptosporangiales</taxon>
        <taxon>Streptosporangiaceae</taxon>
        <taxon>Sinosporangium</taxon>
    </lineage>
</organism>
<dbReference type="EMBL" id="BOOW01000046">
    <property type="protein sequence ID" value="GII96588.1"/>
    <property type="molecule type" value="Genomic_DNA"/>
</dbReference>
<name>A0A919VAN4_9ACTN</name>
<reference evidence="3" key="1">
    <citation type="submission" date="2021-01" db="EMBL/GenBank/DDBJ databases">
        <title>Whole genome shotgun sequence of Sinosporangium siamense NBRC 109515.</title>
        <authorList>
            <person name="Komaki H."/>
            <person name="Tamura T."/>
        </authorList>
    </citation>
    <scope>NUCLEOTIDE SEQUENCE</scope>
    <source>
        <strain evidence="3">NBRC 109515</strain>
    </source>
</reference>
<dbReference type="Pfam" id="PF11382">
    <property type="entry name" value="MctB"/>
    <property type="match status" value="1"/>
</dbReference>
<sequence>MIDFRYHLVSIVAIFLALTVGIFLGSTVLTDELKQTTEEVNSLLKQNSQELREERDQLRRRESGNNEFVTSAMSKLVRDELSGEWVVLVEAPGVTAAVRDGVQQALEQAGATVSGRVALSERYVDPKEVGFVEQSASAAKPAGMTFTDGTTPHGMAGAVLSAALVTPDRAQAGKTNPVTAGVLDTFEKGGLIAVSGDPAKRATLAVVIGGEIFEGEGAEAKNMAVVTTAGALDDGSQGAVVVGTPPAAGPGGVITTLRDTSEIAQRVSSVDTADLPAGRIVVVYALREQLSGTAGQYGLGDDASAFEPVKEPEPDTSSTPTSSGS</sequence>
<evidence type="ECO:0000313" key="4">
    <source>
        <dbReference type="Proteomes" id="UP000606172"/>
    </source>
</evidence>
<comment type="caution">
    <text evidence="3">The sequence shown here is derived from an EMBL/GenBank/DDBJ whole genome shotgun (WGS) entry which is preliminary data.</text>
</comment>
<protein>
    <recommendedName>
        <fullName evidence="5">Copper transporter</fullName>
    </recommendedName>
</protein>
<feature type="compositionally biased region" description="Low complexity" evidence="2">
    <location>
        <begin position="316"/>
        <end position="325"/>
    </location>
</feature>
<keyword evidence="4" id="KW-1185">Reference proteome</keyword>
<dbReference type="GO" id="GO:0016020">
    <property type="term" value="C:membrane"/>
    <property type="evidence" value="ECO:0007669"/>
    <property type="project" value="InterPro"/>
</dbReference>